<evidence type="ECO:0000256" key="1">
    <source>
        <dbReference type="ARBA" id="ARBA00023157"/>
    </source>
</evidence>
<name>A0A913WT28_EXADI</name>
<dbReference type="SMART" id="SM00034">
    <property type="entry name" value="CLECT"/>
    <property type="match status" value="1"/>
</dbReference>
<dbReference type="PROSITE" id="PS00615">
    <property type="entry name" value="C_TYPE_LECTIN_1"/>
    <property type="match status" value="1"/>
</dbReference>
<dbReference type="KEGG" id="epa:110232820"/>
<keyword evidence="1" id="KW-1015">Disulfide bond</keyword>
<feature type="chain" id="PRO_5037714075" description="C-type lectin domain-containing protein" evidence="2">
    <location>
        <begin position="25"/>
        <end position="246"/>
    </location>
</feature>
<dbReference type="GeneID" id="110232820"/>
<dbReference type="Gene3D" id="3.10.100.10">
    <property type="entry name" value="Mannose-Binding Protein A, subunit A"/>
    <property type="match status" value="1"/>
</dbReference>
<dbReference type="Proteomes" id="UP000887567">
    <property type="component" value="Unplaced"/>
</dbReference>
<dbReference type="AlphaFoldDB" id="A0A913WT28"/>
<feature type="signal peptide" evidence="2">
    <location>
        <begin position="1"/>
        <end position="24"/>
    </location>
</feature>
<dbReference type="InterPro" id="IPR016186">
    <property type="entry name" value="C-type_lectin-like/link_sf"/>
</dbReference>
<keyword evidence="5" id="KW-1185">Reference proteome</keyword>
<accession>A0A913WT28</accession>
<dbReference type="InterPro" id="IPR003609">
    <property type="entry name" value="Pan_app"/>
</dbReference>
<sequence length="246" mass="28064">MRFIKLYATVRACLIALAVVENKAQTKSSYYARHPGVQLQGHVIKNIATSNILNCMFECSKTQGCLSINSHNTGNAIHCELNKSNRYGRQANLFKTSSDHEYLETVFNIDWSDACFQKDGWHRMKSAAYKFVKEPADFREARQRCQKMSAGADLVFFVDKEEEETFDQYLQGIGNISQFWIGLSDLAEEGTFVWSDGTNSSYTNWSNGEPNDHDDNEDCTLKTPESSWHDDKCEMKRPFACKVLCT</sequence>
<dbReference type="RefSeq" id="XP_020893695.1">
    <property type="nucleotide sequence ID" value="XM_021038036.2"/>
</dbReference>
<evidence type="ECO:0000313" key="4">
    <source>
        <dbReference type="EnsemblMetazoa" id="XP_020893695.1"/>
    </source>
</evidence>
<evidence type="ECO:0000313" key="5">
    <source>
        <dbReference type="Proteomes" id="UP000887567"/>
    </source>
</evidence>
<dbReference type="InterPro" id="IPR001304">
    <property type="entry name" value="C-type_lectin-like"/>
</dbReference>
<dbReference type="PROSITE" id="PS50041">
    <property type="entry name" value="C_TYPE_LECTIN_2"/>
    <property type="match status" value="1"/>
</dbReference>
<evidence type="ECO:0000259" key="3">
    <source>
        <dbReference type="PROSITE" id="PS50041"/>
    </source>
</evidence>
<reference evidence="4" key="1">
    <citation type="submission" date="2022-11" db="UniProtKB">
        <authorList>
            <consortium name="EnsemblMetazoa"/>
        </authorList>
    </citation>
    <scope>IDENTIFICATION</scope>
</reference>
<dbReference type="OMA" id="HPECARE"/>
<dbReference type="Pfam" id="PF00059">
    <property type="entry name" value="Lectin_C"/>
    <property type="match status" value="1"/>
</dbReference>
<dbReference type="PANTHER" id="PTHR22803">
    <property type="entry name" value="MANNOSE, PHOSPHOLIPASE, LECTIN RECEPTOR RELATED"/>
    <property type="match status" value="1"/>
</dbReference>
<keyword evidence="2" id="KW-0732">Signal</keyword>
<protein>
    <recommendedName>
        <fullName evidence="3">C-type lectin domain-containing protein</fullName>
    </recommendedName>
</protein>
<dbReference type="InterPro" id="IPR018378">
    <property type="entry name" value="C-type_lectin_CS"/>
</dbReference>
<evidence type="ECO:0000256" key="2">
    <source>
        <dbReference type="SAM" id="SignalP"/>
    </source>
</evidence>
<dbReference type="CDD" id="cd00037">
    <property type="entry name" value="CLECT"/>
    <property type="match status" value="1"/>
</dbReference>
<dbReference type="InterPro" id="IPR050111">
    <property type="entry name" value="C-type_lectin/snaclec_domain"/>
</dbReference>
<proteinExistence type="predicted"/>
<organism evidence="4 5">
    <name type="scientific">Exaiptasia diaphana</name>
    <name type="common">Tropical sea anemone</name>
    <name type="synonym">Aiptasia pulchella</name>
    <dbReference type="NCBI Taxonomy" id="2652724"/>
    <lineage>
        <taxon>Eukaryota</taxon>
        <taxon>Metazoa</taxon>
        <taxon>Cnidaria</taxon>
        <taxon>Anthozoa</taxon>
        <taxon>Hexacorallia</taxon>
        <taxon>Actiniaria</taxon>
        <taxon>Aiptasiidae</taxon>
        <taxon>Exaiptasia</taxon>
    </lineage>
</organism>
<dbReference type="Pfam" id="PF00024">
    <property type="entry name" value="PAN_1"/>
    <property type="match status" value="1"/>
</dbReference>
<dbReference type="InterPro" id="IPR016187">
    <property type="entry name" value="CTDL_fold"/>
</dbReference>
<dbReference type="OrthoDB" id="5971046at2759"/>
<feature type="domain" description="C-type lectin" evidence="3">
    <location>
        <begin position="124"/>
        <end position="242"/>
    </location>
</feature>
<dbReference type="EnsemblMetazoa" id="XM_021038036.2">
    <property type="protein sequence ID" value="XP_020893695.1"/>
    <property type="gene ID" value="LOC110232820"/>
</dbReference>
<dbReference type="SUPFAM" id="SSF56436">
    <property type="entry name" value="C-type lectin-like"/>
    <property type="match status" value="1"/>
</dbReference>